<dbReference type="SUPFAM" id="SSF48179">
    <property type="entry name" value="6-phosphogluconate dehydrogenase C-terminal domain-like"/>
    <property type="match status" value="1"/>
</dbReference>
<evidence type="ECO:0000259" key="1">
    <source>
        <dbReference type="Pfam" id="PF10728"/>
    </source>
</evidence>
<dbReference type="SUPFAM" id="SSF51735">
    <property type="entry name" value="NAD(P)-binding Rossmann-fold domains"/>
    <property type="match status" value="1"/>
</dbReference>
<dbReference type="InterPro" id="IPR008927">
    <property type="entry name" value="6-PGluconate_DH-like_C_sf"/>
</dbReference>
<dbReference type="PANTHER" id="PTHR40459">
    <property type="entry name" value="CONSERVED HYPOTHETICAL ALANINE AND LEUCINE RICH PROTEIN"/>
    <property type="match status" value="1"/>
</dbReference>
<organism evidence="2">
    <name type="scientific">uncultured Solirubrobacteraceae bacterium</name>
    <dbReference type="NCBI Taxonomy" id="1162706"/>
    <lineage>
        <taxon>Bacteria</taxon>
        <taxon>Bacillati</taxon>
        <taxon>Actinomycetota</taxon>
        <taxon>Thermoleophilia</taxon>
        <taxon>Solirubrobacterales</taxon>
        <taxon>Solirubrobacteraceae</taxon>
        <taxon>environmental samples</taxon>
    </lineage>
</organism>
<dbReference type="InterPro" id="IPR037108">
    <property type="entry name" value="TM1727-like_C_sf"/>
</dbReference>
<dbReference type="InterPro" id="IPR036291">
    <property type="entry name" value="NAD(P)-bd_dom_sf"/>
</dbReference>
<gene>
    <name evidence="2" type="ORF">AVDCRST_MAG69-2540</name>
</gene>
<feature type="domain" description="DUF2520" evidence="1">
    <location>
        <begin position="102"/>
        <end position="226"/>
    </location>
</feature>
<evidence type="ECO:0000313" key="2">
    <source>
        <dbReference type="EMBL" id="CAA9512002.1"/>
    </source>
</evidence>
<accession>A0A6J4T2K6</accession>
<protein>
    <submittedName>
        <fullName evidence="2">Ketopantoate reductase PanG</fullName>
        <ecNumber evidence="2">1.1.1.169</ecNumber>
    </submittedName>
</protein>
<reference evidence="2" key="1">
    <citation type="submission" date="2020-02" db="EMBL/GenBank/DDBJ databases">
        <authorList>
            <person name="Meier V. D."/>
        </authorList>
    </citation>
    <scope>NUCLEOTIDE SEQUENCE</scope>
    <source>
        <strain evidence="2">AVDCRST_MAG69</strain>
    </source>
</reference>
<dbReference type="InterPro" id="IPR018931">
    <property type="entry name" value="DUF2520"/>
</dbReference>
<dbReference type="PANTHER" id="PTHR40459:SF1">
    <property type="entry name" value="CONSERVED HYPOTHETICAL ALANINE AND LEUCINE RICH PROTEIN"/>
    <property type="match status" value="1"/>
</dbReference>
<dbReference type="EC" id="1.1.1.169" evidence="2"/>
<dbReference type="AlphaFoldDB" id="A0A6J4T2K6"/>
<dbReference type="Gene3D" id="1.10.1040.20">
    <property type="entry name" value="ProC-like, C-terminal domain"/>
    <property type="match status" value="1"/>
</dbReference>
<name>A0A6J4T2K6_9ACTN</name>
<keyword evidence="2" id="KW-0560">Oxidoreductase</keyword>
<dbReference type="GO" id="GO:0008677">
    <property type="term" value="F:2-dehydropantoate 2-reductase activity"/>
    <property type="evidence" value="ECO:0007669"/>
    <property type="project" value="UniProtKB-EC"/>
</dbReference>
<dbReference type="Pfam" id="PF10728">
    <property type="entry name" value="DUF2520"/>
    <property type="match status" value="1"/>
</dbReference>
<sequence>MTVVGAGRLGTAIAPALRAAGVAVSGPLPRGAAPSPEAGVVLLCVSDAAIATVAAAIPAGPLVGHCSGASGLSVLGHHEGFSLHPLLSVTPGHPAPFAGAGCAVSGRSDRALAAARGLAAALGMRAVEIAEGDRVAYHAAASIAANFLTTIEGAAERLAATAGVDRELLVPLVRGAVDNWSRLGARAALTGPIARGDEEVVRAQRSTVAARTPELLELFDVLAEATRRLAARENGSP</sequence>
<proteinExistence type="predicted"/>
<dbReference type="EMBL" id="CADCVP010000273">
    <property type="protein sequence ID" value="CAA9512002.1"/>
    <property type="molecule type" value="Genomic_DNA"/>
</dbReference>
<dbReference type="Gene3D" id="3.40.50.720">
    <property type="entry name" value="NAD(P)-binding Rossmann-like Domain"/>
    <property type="match status" value="1"/>
</dbReference>